<dbReference type="AlphaFoldDB" id="I7KHV5"/>
<dbReference type="OrthoDB" id="9784230at2"/>
<dbReference type="GO" id="GO:0005886">
    <property type="term" value="C:plasma membrane"/>
    <property type="evidence" value="ECO:0007669"/>
    <property type="project" value="UniProtKB-SubCell"/>
</dbReference>
<gene>
    <name evidence="9" type="ORF">BN55_04885</name>
</gene>
<evidence type="ECO:0000256" key="4">
    <source>
        <dbReference type="ARBA" id="ARBA00022729"/>
    </source>
</evidence>
<evidence type="ECO:0000259" key="8">
    <source>
        <dbReference type="Pfam" id="PF02608"/>
    </source>
</evidence>
<comment type="subcellular location">
    <subcellularLocation>
        <location evidence="1">Cell membrane</location>
        <topology evidence="1">Lipid-anchor</topology>
    </subcellularLocation>
</comment>
<evidence type="ECO:0000256" key="6">
    <source>
        <dbReference type="ARBA" id="ARBA00023288"/>
    </source>
</evidence>
<dbReference type="Gene3D" id="3.40.50.2300">
    <property type="match status" value="2"/>
</dbReference>
<evidence type="ECO:0000256" key="7">
    <source>
        <dbReference type="SAM" id="SignalP"/>
    </source>
</evidence>
<reference evidence="9 10" key="1">
    <citation type="submission" date="2012-06" db="EMBL/GenBank/DDBJ databases">
        <title>Draft Genome Sequence of Lactobacillus hominis Strain CRBIP 24.179T, isolated from human intestine.</title>
        <authorList>
            <person name="Cousin S."/>
            <person name="Ma L."/>
            <person name="Bizet C."/>
            <person name="Loux V."/>
            <person name="Bouchier C."/>
            <person name="Clermont D."/>
            <person name="Creno S."/>
        </authorList>
    </citation>
    <scope>NUCLEOTIDE SEQUENCE [LARGE SCALE GENOMIC DNA]</scope>
    <source>
        <strain evidence="10">CRBIP 24.179T</strain>
    </source>
</reference>
<sequence length="356" mass="38999">MIKFKNIFAKITLTALACLSLSACSSKKSPTSSNFSLSQKTVALITDNSGIDDNSFNESAWQGIKQYAHTHNLNQGSSGYDLLSADSNDEIPTLVDKASDSSFNTIFGVGSNLQKPILKAAKNYPNKNYVLINSSAPCLKNTATINFNTKQGAYLAGVVAAEMTKTKKIGFIGGLHTRSVTQFEKGFKEGIKNTAKKYHKNIQILTQYTNTFSNATKGQEIAENMYNKKVDIIFHAAGKAGKGVFKAARQINQANPVSQKVWVIGVDRNQSDLGKYQAKGGQEANFTLTSVVSRIDVAVNDLASQIYKQGFPNKKTIKYDLSNDGVYIVHNPDIPTRIWIASQKAKQEIIDHKIKI</sequence>
<proteinExistence type="inferred from homology"/>
<dbReference type="RefSeq" id="WP_008471517.1">
    <property type="nucleotide sequence ID" value="NZ_AYZP01000008.1"/>
</dbReference>
<name>I7KHV5_9LACO</name>
<dbReference type="PANTHER" id="PTHR34296">
    <property type="entry name" value="TRANSCRIPTIONAL ACTIVATOR PROTEIN MED"/>
    <property type="match status" value="1"/>
</dbReference>
<dbReference type="InterPro" id="IPR028082">
    <property type="entry name" value="Peripla_BP_I"/>
</dbReference>
<keyword evidence="10" id="KW-1185">Reference proteome</keyword>
<dbReference type="PATRIC" id="fig|1423758.3.peg.1837"/>
<evidence type="ECO:0000256" key="5">
    <source>
        <dbReference type="ARBA" id="ARBA00023136"/>
    </source>
</evidence>
<evidence type="ECO:0000313" key="10">
    <source>
        <dbReference type="Proteomes" id="UP000009320"/>
    </source>
</evidence>
<keyword evidence="4 7" id="KW-0732">Signal</keyword>
<dbReference type="STRING" id="1423758.FC41_GL001802"/>
<dbReference type="Proteomes" id="UP000009320">
    <property type="component" value="Unassembled WGS sequence"/>
</dbReference>
<evidence type="ECO:0000256" key="3">
    <source>
        <dbReference type="ARBA" id="ARBA00022475"/>
    </source>
</evidence>
<keyword evidence="6 9" id="KW-0449">Lipoprotein</keyword>
<protein>
    <submittedName>
        <fullName evidence="9">Lipoprotein A-antigen</fullName>
    </submittedName>
</protein>
<evidence type="ECO:0000256" key="2">
    <source>
        <dbReference type="ARBA" id="ARBA00008610"/>
    </source>
</evidence>
<dbReference type="InterPro" id="IPR050957">
    <property type="entry name" value="BMP_lipoprotein"/>
</dbReference>
<accession>I7KHV5</accession>
<dbReference type="PANTHER" id="PTHR34296:SF2">
    <property type="entry name" value="ABC TRANSPORTER GUANOSINE-BINDING PROTEIN NUPN"/>
    <property type="match status" value="1"/>
</dbReference>
<keyword evidence="3" id="KW-1003">Cell membrane</keyword>
<feature type="domain" description="ABC transporter substrate-binding protein PnrA-like" evidence="8">
    <location>
        <begin position="41"/>
        <end position="354"/>
    </location>
</feature>
<dbReference type="Pfam" id="PF02608">
    <property type="entry name" value="Bmp"/>
    <property type="match status" value="1"/>
</dbReference>
<evidence type="ECO:0000256" key="1">
    <source>
        <dbReference type="ARBA" id="ARBA00004193"/>
    </source>
</evidence>
<dbReference type="InterPro" id="IPR003760">
    <property type="entry name" value="PnrA-like"/>
</dbReference>
<dbReference type="PROSITE" id="PS51257">
    <property type="entry name" value="PROKAR_LIPOPROTEIN"/>
    <property type="match status" value="1"/>
</dbReference>
<comment type="caution">
    <text evidence="9">The sequence shown here is derived from an EMBL/GenBank/DDBJ whole genome shotgun (WGS) entry which is preliminary data.</text>
</comment>
<evidence type="ECO:0000313" key="9">
    <source>
        <dbReference type="EMBL" id="CCI82435.1"/>
    </source>
</evidence>
<organism evidence="9 10">
    <name type="scientific">Lactobacillus hominis DSM 23910 = CRBIP 24.179</name>
    <dbReference type="NCBI Taxonomy" id="1423758"/>
    <lineage>
        <taxon>Bacteria</taxon>
        <taxon>Bacillati</taxon>
        <taxon>Bacillota</taxon>
        <taxon>Bacilli</taxon>
        <taxon>Lactobacillales</taxon>
        <taxon>Lactobacillaceae</taxon>
        <taxon>Lactobacillus</taxon>
    </lineage>
</organism>
<dbReference type="EMBL" id="CAKE01000022">
    <property type="protein sequence ID" value="CCI82435.1"/>
    <property type="molecule type" value="Genomic_DNA"/>
</dbReference>
<keyword evidence="5" id="KW-0472">Membrane</keyword>
<dbReference type="SUPFAM" id="SSF53822">
    <property type="entry name" value="Periplasmic binding protein-like I"/>
    <property type="match status" value="1"/>
</dbReference>
<feature type="chain" id="PRO_5038609469" evidence="7">
    <location>
        <begin position="26"/>
        <end position="356"/>
    </location>
</feature>
<feature type="signal peptide" evidence="7">
    <location>
        <begin position="1"/>
        <end position="25"/>
    </location>
</feature>
<dbReference type="CDD" id="cd06354">
    <property type="entry name" value="PBP1_PrnA-like"/>
    <property type="match status" value="1"/>
</dbReference>
<comment type="similarity">
    <text evidence="2">Belongs to the BMP lipoprotein family.</text>
</comment>
<dbReference type="GeneID" id="82847642"/>
<dbReference type="eggNOG" id="COG1744">
    <property type="taxonomic scope" value="Bacteria"/>
</dbReference>